<comment type="caution">
    <text evidence="3">The sequence shown here is derived from an EMBL/GenBank/DDBJ whole genome shotgun (WGS) entry which is preliminary data.</text>
</comment>
<evidence type="ECO:0000259" key="2">
    <source>
        <dbReference type="Pfam" id="PF25483"/>
    </source>
</evidence>
<dbReference type="PANTHER" id="PTHR31515:SF0">
    <property type="entry name" value="TRANSMEMBRANE PROTEIN"/>
    <property type="match status" value="1"/>
</dbReference>
<dbReference type="PANTHER" id="PTHR31515">
    <property type="entry name" value="TRANSMEMBRANE PROTEIN-RELATED"/>
    <property type="match status" value="1"/>
</dbReference>
<keyword evidence="4" id="KW-1185">Reference proteome</keyword>
<organism evidence="3 4">
    <name type="scientific">Zostera marina</name>
    <name type="common">Eelgrass</name>
    <dbReference type="NCBI Taxonomy" id="29655"/>
    <lineage>
        <taxon>Eukaryota</taxon>
        <taxon>Viridiplantae</taxon>
        <taxon>Streptophyta</taxon>
        <taxon>Embryophyta</taxon>
        <taxon>Tracheophyta</taxon>
        <taxon>Spermatophyta</taxon>
        <taxon>Magnoliopsida</taxon>
        <taxon>Liliopsida</taxon>
        <taxon>Zosteraceae</taxon>
        <taxon>Zostera</taxon>
    </lineage>
</organism>
<dbReference type="Proteomes" id="UP000036987">
    <property type="component" value="Unassembled WGS sequence"/>
</dbReference>
<evidence type="ECO:0000313" key="4">
    <source>
        <dbReference type="Proteomes" id="UP000036987"/>
    </source>
</evidence>
<keyword evidence="1" id="KW-1133">Transmembrane helix</keyword>
<gene>
    <name evidence="3" type="ORF">ZOSMA_4G00640</name>
</gene>
<keyword evidence="1" id="KW-0812">Transmembrane</keyword>
<dbReference type="EMBL" id="LFYR01001430">
    <property type="protein sequence ID" value="KMZ61776.1"/>
    <property type="molecule type" value="Genomic_DNA"/>
</dbReference>
<name>A0A0K9NYA3_ZOSMR</name>
<accession>A0A0K9NYA3</accession>
<dbReference type="Pfam" id="PF25483">
    <property type="entry name" value="DUF7906"/>
    <property type="match status" value="1"/>
</dbReference>
<dbReference type="AlphaFoldDB" id="A0A0K9NYA3"/>
<dbReference type="InterPro" id="IPR057228">
    <property type="entry name" value="DUF7906"/>
</dbReference>
<evidence type="ECO:0000256" key="1">
    <source>
        <dbReference type="SAM" id="Phobius"/>
    </source>
</evidence>
<protein>
    <recommendedName>
        <fullName evidence="2">DUF7906 domain-containing protein</fullName>
    </recommendedName>
</protein>
<evidence type="ECO:0000313" key="3">
    <source>
        <dbReference type="EMBL" id="KMZ61776.1"/>
    </source>
</evidence>
<feature type="domain" description="DUF7906" evidence="2">
    <location>
        <begin position="75"/>
        <end position="343"/>
    </location>
</feature>
<dbReference type="OMA" id="NRYNIMD"/>
<feature type="transmembrane region" description="Helical" evidence="1">
    <location>
        <begin position="795"/>
        <end position="814"/>
    </location>
</feature>
<sequence length="819" mass="93280">MVGRSVYATRLFVTVPVCFLFLPLLFNSVNSKILSIRKDLSNSIWHHGAFHDVEDSIRSDVRRMLHSRAEVPFQVPLEVNIVLVGFKGDGGYRYILEPSRLEEILKIGFPTHRPSCLETGEPIDIEHHLIYNVISVEQTETISIEKHLKDAMVISDDTARQNEFGSNVPLYTVDATIVEPVFQKLHSYIFDVDNGENYETETDRPAPTSIFVLNLDKVRMDPRNKQIDLENMMFSAINRLTEEELRQQEGDYIYRYHYNGGGTSQVWLSSGRFAVIDLSAGPCTYGKIETEEGSVSYRTLPRLKNLFFPGGSYFNLVGLSTNDLMMGELSALISTTIEQVIAPDIRFETVDLARRILIPVIVLQNHNRYNILEAGHEYSIDIEAIEREVKKLVNADQEVVLIGGTHALHQHEKLAIAVSKAMRGHSFHETKSDGRFHVRTKTYLDGAILKEEMERSADILAAGLLEVSDPSLASKYFLRQHWFDDSDGSQDSIIKHKPIWESYNPGHKDDRKKKRSEKKKEGNMYWTYGTRVIPVFVLSLADIDAGLLMEDESLVWSSKDVVIVLQHPNEKIPLSYVSETKKRHAIPSLAQRHILAGLSSSVGSLSAPYEKASHVHERAIVNWLWAVGCHPFGPFSNSSQISKMLQDVALRNTIYARVDAALHKIRDTSEIVQSFAAEYLKTPLGEPVKSKKNKSSTELWVEKFYKKVTNLPEPFPHELVERLEKYLDNIEEQLVDLSSLLYDHRLHAAHLNSSDIFQTTIFTQQYVERVLATEKEKMRCCRIEYKFPIRASQGFIYGGILVAGFIVYFIVIFFSSPVR</sequence>
<proteinExistence type="predicted"/>
<keyword evidence="1" id="KW-0472">Membrane</keyword>
<reference evidence="4" key="1">
    <citation type="journal article" date="2016" name="Nature">
        <title>The genome of the seagrass Zostera marina reveals angiosperm adaptation to the sea.</title>
        <authorList>
            <person name="Olsen J.L."/>
            <person name="Rouze P."/>
            <person name="Verhelst B."/>
            <person name="Lin Y.-C."/>
            <person name="Bayer T."/>
            <person name="Collen J."/>
            <person name="Dattolo E."/>
            <person name="De Paoli E."/>
            <person name="Dittami S."/>
            <person name="Maumus F."/>
            <person name="Michel G."/>
            <person name="Kersting A."/>
            <person name="Lauritano C."/>
            <person name="Lohaus R."/>
            <person name="Toepel M."/>
            <person name="Tonon T."/>
            <person name="Vanneste K."/>
            <person name="Amirebrahimi M."/>
            <person name="Brakel J."/>
            <person name="Bostroem C."/>
            <person name="Chovatia M."/>
            <person name="Grimwood J."/>
            <person name="Jenkins J.W."/>
            <person name="Jueterbock A."/>
            <person name="Mraz A."/>
            <person name="Stam W.T."/>
            <person name="Tice H."/>
            <person name="Bornberg-Bauer E."/>
            <person name="Green P.J."/>
            <person name="Pearson G.A."/>
            <person name="Procaccini G."/>
            <person name="Duarte C.M."/>
            <person name="Schmutz J."/>
            <person name="Reusch T.B.H."/>
            <person name="Van de Peer Y."/>
        </authorList>
    </citation>
    <scope>NUCLEOTIDE SEQUENCE [LARGE SCALE GENOMIC DNA]</scope>
    <source>
        <strain evidence="4">cv. Finnish</strain>
    </source>
</reference>
<dbReference type="OrthoDB" id="18451at2759"/>